<accession>A0ABR8N7Y1</accession>
<dbReference type="RefSeq" id="WP_191194045.1">
    <property type="nucleotide sequence ID" value="NZ_JACXYZ010000001.1"/>
</dbReference>
<dbReference type="SUPFAM" id="SSF51556">
    <property type="entry name" value="Metallo-dependent hydrolases"/>
    <property type="match status" value="1"/>
</dbReference>
<dbReference type="InterPro" id="IPR006680">
    <property type="entry name" value="Amidohydro-rel"/>
</dbReference>
<dbReference type="InterPro" id="IPR050287">
    <property type="entry name" value="MTA/SAH_deaminase"/>
</dbReference>
<name>A0ABR8N7Y1_9ACTN</name>
<dbReference type="InterPro" id="IPR032466">
    <property type="entry name" value="Metal_Hydrolase"/>
</dbReference>
<organism evidence="3 4">
    <name type="scientific">Nocardioides cavernae</name>
    <dbReference type="NCBI Taxonomy" id="1921566"/>
    <lineage>
        <taxon>Bacteria</taxon>
        <taxon>Bacillati</taxon>
        <taxon>Actinomycetota</taxon>
        <taxon>Actinomycetes</taxon>
        <taxon>Propionibacteriales</taxon>
        <taxon>Nocardioidaceae</taxon>
        <taxon>Nocardioides</taxon>
    </lineage>
</organism>
<reference evidence="3 4" key="1">
    <citation type="submission" date="2020-09" db="EMBL/GenBank/DDBJ databases">
        <title>novel species in genus Nocardioides.</title>
        <authorList>
            <person name="Zhang G."/>
        </authorList>
    </citation>
    <scope>NUCLEOTIDE SEQUENCE [LARGE SCALE GENOMIC DNA]</scope>
    <source>
        <strain evidence="3 4">KCTC 39551</strain>
    </source>
</reference>
<dbReference type="PANTHER" id="PTHR43794:SF11">
    <property type="entry name" value="AMIDOHYDROLASE-RELATED DOMAIN-CONTAINING PROTEIN"/>
    <property type="match status" value="1"/>
</dbReference>
<sequence length="417" mass="44554">MEEGMEAAEVSDLLVRDGRIIEIRKNLSARGATVIDARDRIVMPGFVDTHWHLWNTLLRPRVTGVFGASNFGNYTPMKALYGPLYRPLDSYRSVRLSLAEALACGITTVLNFNHNVVSRDHADAELRAHHEMGVRTLFGYGTPEGRGGEIVSEADVLAVRDRWFGSTSDTSVVYGLGVCPGQMLADDAAMARRNGLPIIVHGVRGLLQAGLVGPDVRVAHSYRITDADIASAGANGARFSTSATVESMLGAAYYSNAVNVQRLLGTVAVSVDSAATQTADMFNAMRAMLSSSVSAEAGGKAPFTVRELVEAVTVGGARFHGLEDEIGTLTVGKRADIQLLRTDQPTMAPFSPTDAQSVMDAVVFHGTPQIVDTVMVEGQVLLEGGELRRTSSRAIISEAQDSMSWLDLRALTSSSAG</sequence>
<protein>
    <submittedName>
        <fullName evidence="3">Amidohydrolase family protein</fullName>
    </submittedName>
</protein>
<dbReference type="Pfam" id="PF01979">
    <property type="entry name" value="Amidohydro_1"/>
    <property type="match status" value="1"/>
</dbReference>
<evidence type="ECO:0000313" key="4">
    <source>
        <dbReference type="Proteomes" id="UP000618818"/>
    </source>
</evidence>
<evidence type="ECO:0000256" key="1">
    <source>
        <dbReference type="ARBA" id="ARBA00022801"/>
    </source>
</evidence>
<dbReference type="Proteomes" id="UP000618818">
    <property type="component" value="Unassembled WGS sequence"/>
</dbReference>
<dbReference type="EMBL" id="JACXYZ010000001">
    <property type="protein sequence ID" value="MBD3924258.1"/>
    <property type="molecule type" value="Genomic_DNA"/>
</dbReference>
<dbReference type="Gene3D" id="2.30.40.10">
    <property type="entry name" value="Urease, subunit C, domain 1"/>
    <property type="match status" value="1"/>
</dbReference>
<dbReference type="Gene3D" id="3.20.20.140">
    <property type="entry name" value="Metal-dependent hydrolases"/>
    <property type="match status" value="1"/>
</dbReference>
<evidence type="ECO:0000259" key="2">
    <source>
        <dbReference type="Pfam" id="PF01979"/>
    </source>
</evidence>
<dbReference type="PANTHER" id="PTHR43794">
    <property type="entry name" value="AMINOHYDROLASE SSNA-RELATED"/>
    <property type="match status" value="1"/>
</dbReference>
<feature type="domain" description="Amidohydrolase-related" evidence="2">
    <location>
        <begin position="41"/>
        <end position="380"/>
    </location>
</feature>
<dbReference type="SUPFAM" id="SSF51338">
    <property type="entry name" value="Composite domain of metallo-dependent hydrolases"/>
    <property type="match status" value="1"/>
</dbReference>
<proteinExistence type="predicted"/>
<dbReference type="InterPro" id="IPR011059">
    <property type="entry name" value="Metal-dep_hydrolase_composite"/>
</dbReference>
<keyword evidence="4" id="KW-1185">Reference proteome</keyword>
<gene>
    <name evidence="3" type="ORF">IEZ26_06465</name>
</gene>
<comment type="caution">
    <text evidence="3">The sequence shown here is derived from an EMBL/GenBank/DDBJ whole genome shotgun (WGS) entry which is preliminary data.</text>
</comment>
<evidence type="ECO:0000313" key="3">
    <source>
        <dbReference type="EMBL" id="MBD3924258.1"/>
    </source>
</evidence>
<keyword evidence="1" id="KW-0378">Hydrolase</keyword>